<gene>
    <name evidence="1" type="ORF">HW556_00305</name>
</gene>
<evidence type="ECO:0000313" key="2">
    <source>
        <dbReference type="Proteomes" id="UP000626554"/>
    </source>
</evidence>
<protein>
    <recommendedName>
        <fullName evidence="3">Nuclear transport factor 2 family protein</fullName>
    </recommendedName>
</protein>
<evidence type="ECO:0000313" key="1">
    <source>
        <dbReference type="EMBL" id="NVO83313.1"/>
    </source>
</evidence>
<organism evidence="1 2">
    <name type="scientific">Hymenobacter terrestris</name>
    <dbReference type="NCBI Taxonomy" id="2748310"/>
    <lineage>
        <taxon>Bacteria</taxon>
        <taxon>Pseudomonadati</taxon>
        <taxon>Bacteroidota</taxon>
        <taxon>Cytophagia</taxon>
        <taxon>Cytophagales</taxon>
        <taxon>Hymenobacteraceae</taxon>
        <taxon>Hymenobacter</taxon>
    </lineage>
</organism>
<dbReference type="EMBL" id="JABKAV010000001">
    <property type="protein sequence ID" value="NVO83313.1"/>
    <property type="molecule type" value="Genomic_DNA"/>
</dbReference>
<name>A0ABX2PX89_9BACT</name>
<accession>A0ABX2PX89</accession>
<dbReference type="Proteomes" id="UP000626554">
    <property type="component" value="Unassembled WGS sequence"/>
</dbReference>
<keyword evidence="2" id="KW-1185">Reference proteome</keyword>
<comment type="caution">
    <text evidence="1">The sequence shown here is derived from an EMBL/GenBank/DDBJ whole genome shotgun (WGS) entry which is preliminary data.</text>
</comment>
<sequence>MQLSDDHRRTFLLTANQLLEEYAVAYAADLLEGRAIELFYPPNGGLNSAEAEAVMELRGKPVLQAAIRKMLAGCAADVVFDLLNLIDGTTDPTLGSWRGIQLVDAADDASDQAFLHDGLMDAYWDWRKQRGAVDWRLDSLPE</sequence>
<reference evidence="1 2" key="1">
    <citation type="submission" date="2020-05" db="EMBL/GenBank/DDBJ databases">
        <title>Hymenobacter terrestris sp. nov. and Hymenobacter lapidiphilus sp. nov., isolated from regoliths in Antarctica.</title>
        <authorList>
            <person name="Sedlacek I."/>
            <person name="Pantucek R."/>
            <person name="Zeman M."/>
            <person name="Holochova P."/>
            <person name="Kralova S."/>
            <person name="Stankova E."/>
            <person name="Sedo O."/>
            <person name="Micenkova L."/>
            <person name="Svec P."/>
            <person name="Gupta V."/>
            <person name="Sood U."/>
            <person name="Korpole U.S."/>
            <person name="Lal R."/>
        </authorList>
    </citation>
    <scope>NUCLEOTIDE SEQUENCE [LARGE SCALE GENOMIC DNA]</scope>
    <source>
        <strain evidence="1 2">P5252</strain>
    </source>
</reference>
<dbReference type="RefSeq" id="WP_176896921.1">
    <property type="nucleotide sequence ID" value="NZ_JABKAV010000001.1"/>
</dbReference>
<evidence type="ECO:0008006" key="3">
    <source>
        <dbReference type="Google" id="ProtNLM"/>
    </source>
</evidence>
<proteinExistence type="predicted"/>